<dbReference type="GO" id="GO:0050661">
    <property type="term" value="F:NADP binding"/>
    <property type="evidence" value="ECO:0007669"/>
    <property type="project" value="InterPro"/>
</dbReference>
<keyword evidence="9" id="KW-1185">Reference proteome</keyword>
<evidence type="ECO:0000313" key="8">
    <source>
        <dbReference type="EMBL" id="MBB6522826.1"/>
    </source>
</evidence>
<dbReference type="Pfam" id="PF13450">
    <property type="entry name" value="NAD_binding_8"/>
    <property type="match status" value="1"/>
</dbReference>
<dbReference type="AlphaFoldDB" id="A0A7X0MWK8"/>
<evidence type="ECO:0000313" key="9">
    <source>
        <dbReference type="Proteomes" id="UP000528457"/>
    </source>
</evidence>
<dbReference type="InterPro" id="IPR036188">
    <property type="entry name" value="FAD/NAD-bd_sf"/>
</dbReference>
<evidence type="ECO:0000256" key="5">
    <source>
        <dbReference type="ARBA" id="ARBA00022857"/>
    </source>
</evidence>
<comment type="similarity">
    <text evidence="2">Belongs to the FAD-binding monooxygenase family.</text>
</comment>
<evidence type="ECO:0000256" key="7">
    <source>
        <dbReference type="ARBA" id="ARBA00023033"/>
    </source>
</evidence>
<dbReference type="Gene3D" id="3.50.50.60">
    <property type="entry name" value="FAD/NAD(P)-binding domain"/>
    <property type="match status" value="2"/>
</dbReference>
<dbReference type="InParanoid" id="A0A7X0MWK8"/>
<name>A0A7X0MWK8_9GAMM</name>
<dbReference type="InterPro" id="IPR051820">
    <property type="entry name" value="FAD-binding_MO"/>
</dbReference>
<keyword evidence="6" id="KW-0560">Oxidoreductase</keyword>
<proteinExistence type="inferred from homology"/>
<organism evidence="8 9">
    <name type="scientific">Pseudoteredinibacter isoporae</name>
    <dbReference type="NCBI Taxonomy" id="570281"/>
    <lineage>
        <taxon>Bacteria</taxon>
        <taxon>Pseudomonadati</taxon>
        <taxon>Pseudomonadota</taxon>
        <taxon>Gammaproteobacteria</taxon>
        <taxon>Cellvibrionales</taxon>
        <taxon>Cellvibrionaceae</taxon>
        <taxon>Pseudoteredinibacter</taxon>
    </lineage>
</organism>
<accession>A0A7X0MWK8</accession>
<dbReference type="PANTHER" id="PTHR43872">
    <property type="entry name" value="MONOOXYGENASE, PUTATIVE (AFU_ORTHOLOGUE AFUA_8G02570)-RELATED"/>
    <property type="match status" value="1"/>
</dbReference>
<keyword evidence="4" id="KW-0274">FAD</keyword>
<dbReference type="EMBL" id="JACHHT010000002">
    <property type="protein sequence ID" value="MBB6522826.1"/>
    <property type="molecule type" value="Genomic_DNA"/>
</dbReference>
<evidence type="ECO:0000256" key="3">
    <source>
        <dbReference type="ARBA" id="ARBA00022630"/>
    </source>
</evidence>
<comment type="cofactor">
    <cofactor evidence="1">
        <name>FAD</name>
        <dbReference type="ChEBI" id="CHEBI:57692"/>
    </cofactor>
</comment>
<dbReference type="RefSeq" id="WP_166845143.1">
    <property type="nucleotide sequence ID" value="NZ_JAAONY010000002.1"/>
</dbReference>
<evidence type="ECO:0000256" key="4">
    <source>
        <dbReference type="ARBA" id="ARBA00022827"/>
    </source>
</evidence>
<dbReference type="SUPFAM" id="SSF51905">
    <property type="entry name" value="FAD/NAD(P)-binding domain"/>
    <property type="match status" value="1"/>
</dbReference>
<keyword evidence="7" id="KW-0503">Monooxygenase</keyword>
<comment type="caution">
    <text evidence="8">The sequence shown here is derived from an EMBL/GenBank/DDBJ whole genome shotgun (WGS) entry which is preliminary data.</text>
</comment>
<dbReference type="PANTHER" id="PTHR43872:SF1">
    <property type="entry name" value="MONOOXYGENASE, PUTATIVE (AFU_ORTHOLOGUE AFUA_8G02570)-RELATED"/>
    <property type="match status" value="1"/>
</dbReference>
<dbReference type="GO" id="GO:0050660">
    <property type="term" value="F:flavin adenine dinucleotide binding"/>
    <property type="evidence" value="ECO:0007669"/>
    <property type="project" value="InterPro"/>
</dbReference>
<protein>
    <submittedName>
        <fullName evidence="8">Cation diffusion facilitator CzcD-associated flavoprotein CzcO</fullName>
    </submittedName>
</protein>
<keyword evidence="3" id="KW-0285">Flavoprotein</keyword>
<keyword evidence="5" id="KW-0521">NADP</keyword>
<dbReference type="Proteomes" id="UP000528457">
    <property type="component" value="Unassembled WGS sequence"/>
</dbReference>
<sequence length="481" mass="55324">MEELDVLIIGAGISGIGMACHLKQKCPDQRYAILEGRENFGGTWDLFRYPGIRSDSDMYTFGYSFRPWTNGADIASADAIREYLDDTAKEYDVHDNIRYQHRVEKLQWNSEEACWFVHYRHKGGDVQILKTRFLVTCTGYYNYEKGYLPEFPGYDRFAGQKIHPQQWPEDLDYQDKRVLIIGSGATAVTLVPSMADKAAHVTMLQRSPTYVFTRPARDPIAKWLHKFMPDSWAHYLTRAKNIFLSWYIFTKSKRSPDKVREFLRDMVKGEIGESVDVDVHFNPDYKPWDQRMCLVPDSDLFKCLKEGRASIVTDHIETFTETGVTLKSGDSIDADIIVPATGLDLQFLGGIELYKDDEQLQPGQLVNYKGMMFGNLPNMVSIFGYTNASWTLKADLTSDYVCRLLKHMKTTGRRQVTAKLDLNGFEQSPMIDSLKSGYIARAESIMPKQGEAYPWRNQDNYYRDYFAIRHGKLEDGVLEFA</sequence>
<dbReference type="Pfam" id="PF00743">
    <property type="entry name" value="FMO-like"/>
    <property type="match status" value="1"/>
</dbReference>
<gene>
    <name evidence="8" type="ORF">HNR48_003111</name>
</gene>
<evidence type="ECO:0000256" key="6">
    <source>
        <dbReference type="ARBA" id="ARBA00023002"/>
    </source>
</evidence>
<reference evidence="8 9" key="1">
    <citation type="submission" date="2020-08" db="EMBL/GenBank/DDBJ databases">
        <title>Genomic Encyclopedia of Type Strains, Phase IV (KMG-IV): sequencing the most valuable type-strain genomes for metagenomic binning, comparative biology and taxonomic classification.</title>
        <authorList>
            <person name="Goeker M."/>
        </authorList>
    </citation>
    <scope>NUCLEOTIDE SEQUENCE [LARGE SCALE GENOMIC DNA]</scope>
    <source>
        <strain evidence="8 9">DSM 22368</strain>
    </source>
</reference>
<evidence type="ECO:0000256" key="1">
    <source>
        <dbReference type="ARBA" id="ARBA00001974"/>
    </source>
</evidence>
<evidence type="ECO:0000256" key="2">
    <source>
        <dbReference type="ARBA" id="ARBA00010139"/>
    </source>
</evidence>
<dbReference type="InterPro" id="IPR020946">
    <property type="entry name" value="Flavin_mOase-like"/>
</dbReference>
<dbReference type="FunFam" id="3.50.50.60:FF:000228">
    <property type="entry name" value="FAD-containing monooxygenase EthA"/>
    <property type="match status" value="1"/>
</dbReference>
<dbReference type="GO" id="GO:0004499">
    <property type="term" value="F:N,N-dimethylaniline monooxygenase activity"/>
    <property type="evidence" value="ECO:0007669"/>
    <property type="project" value="InterPro"/>
</dbReference>